<gene>
    <name evidence="2" type="ORF">AXFE_23500</name>
</gene>
<feature type="transmembrane region" description="Helical" evidence="1">
    <location>
        <begin position="295"/>
        <end position="325"/>
    </location>
</feature>
<reference evidence="2 3" key="1">
    <citation type="submission" date="2015-01" db="EMBL/GenBank/DDBJ databases">
        <title>Draft genome of the acidophilic iron oxidizer Acidithrix ferrooxidans strain Py-F3.</title>
        <authorList>
            <person name="Poehlein A."/>
            <person name="Eisen S."/>
            <person name="Schloemann M."/>
            <person name="Johnson B.D."/>
            <person name="Daniel R."/>
            <person name="Muehling M."/>
        </authorList>
    </citation>
    <scope>NUCLEOTIDE SEQUENCE [LARGE SCALE GENOMIC DNA]</scope>
    <source>
        <strain evidence="2 3">Py-F3</strain>
    </source>
</reference>
<protein>
    <recommendedName>
        <fullName evidence="4">DUF2029 domain-containing protein</fullName>
    </recommendedName>
</protein>
<feature type="transmembrane region" description="Helical" evidence="1">
    <location>
        <begin position="361"/>
        <end position="378"/>
    </location>
</feature>
<feature type="transmembrane region" description="Helical" evidence="1">
    <location>
        <begin position="337"/>
        <end position="355"/>
    </location>
</feature>
<keyword evidence="1" id="KW-1133">Transmembrane helix</keyword>
<sequence length="494" mass="55618">MSVIARWRFYVQETSFCTDKYRVKNESETLAVVVGRSRVTSKRWFYPLFLYLLFVSLALCATFFYAELFFGKRSWIYSGDLFATLRDSHMILWGGYGIMYSSHNGLIAPPLGPLSLTPLAEFLSLLHLVEPYPYPTHHPVAWIYSIFYLGLFLAFWAYCAQRFIEHIFPERKAKVSYILGACAVGAYLLFPWGHPEDLAALSFGILAVVEVKEGRRVKASYLAGISLGFQPLTLFLLLPIFIAKTPKFKQLLGSLARMAGVPFFLFLPAVIAAPFQSLKSILNQPNFPAVDHLTLIGLIGSIHSKALSAGPFRLAALVLVVLISFQLRSRLLKREMQWSELVTIATLCLSLRVFFEPVMVPYYLAPSLALIILCTAGIEDYRFWVVGSLVLASVIAFYFSAQKFSPLVYSSILDFSMVAVFLAAVSWQLYGTTAIHSPTPMKLYIVEDETTAPTSMARRSTLAKIFDSSESRGRFGLSKEATRRLRQSQRDLPR</sequence>
<feature type="transmembrane region" description="Helical" evidence="1">
    <location>
        <begin position="383"/>
        <end position="401"/>
    </location>
</feature>
<dbReference type="Proteomes" id="UP000032360">
    <property type="component" value="Unassembled WGS sequence"/>
</dbReference>
<feature type="transmembrane region" description="Helical" evidence="1">
    <location>
        <begin position="141"/>
        <end position="163"/>
    </location>
</feature>
<evidence type="ECO:0000313" key="3">
    <source>
        <dbReference type="Proteomes" id="UP000032360"/>
    </source>
</evidence>
<evidence type="ECO:0000313" key="2">
    <source>
        <dbReference type="EMBL" id="KJF16771.1"/>
    </source>
</evidence>
<feature type="transmembrane region" description="Helical" evidence="1">
    <location>
        <begin position="255"/>
        <end position="275"/>
    </location>
</feature>
<keyword evidence="1" id="KW-0812">Transmembrane</keyword>
<feature type="transmembrane region" description="Helical" evidence="1">
    <location>
        <begin position="44"/>
        <end position="66"/>
    </location>
</feature>
<proteinExistence type="predicted"/>
<accession>A0A0D8HI60</accession>
<evidence type="ECO:0008006" key="4">
    <source>
        <dbReference type="Google" id="ProtNLM"/>
    </source>
</evidence>
<keyword evidence="3" id="KW-1185">Reference proteome</keyword>
<evidence type="ECO:0000256" key="1">
    <source>
        <dbReference type="SAM" id="Phobius"/>
    </source>
</evidence>
<feature type="transmembrane region" description="Helical" evidence="1">
    <location>
        <begin position="407"/>
        <end position="430"/>
    </location>
</feature>
<dbReference type="STRING" id="1280514.AXFE_23500"/>
<keyword evidence="1" id="KW-0472">Membrane</keyword>
<feature type="transmembrane region" description="Helical" evidence="1">
    <location>
        <begin position="221"/>
        <end position="243"/>
    </location>
</feature>
<dbReference type="EMBL" id="JXYS01000074">
    <property type="protein sequence ID" value="KJF16771.1"/>
    <property type="molecule type" value="Genomic_DNA"/>
</dbReference>
<dbReference type="AlphaFoldDB" id="A0A0D8HI60"/>
<feature type="transmembrane region" description="Helical" evidence="1">
    <location>
        <begin position="175"/>
        <end position="193"/>
    </location>
</feature>
<name>A0A0D8HI60_9ACTN</name>
<dbReference type="PATRIC" id="fig|1280514.3.peg.3099"/>
<comment type="caution">
    <text evidence="2">The sequence shown here is derived from an EMBL/GenBank/DDBJ whole genome shotgun (WGS) entry which is preliminary data.</text>
</comment>
<organism evidence="2 3">
    <name type="scientific">Acidithrix ferrooxidans</name>
    <dbReference type="NCBI Taxonomy" id="1280514"/>
    <lineage>
        <taxon>Bacteria</taxon>
        <taxon>Bacillati</taxon>
        <taxon>Actinomycetota</taxon>
        <taxon>Acidimicrobiia</taxon>
        <taxon>Acidimicrobiales</taxon>
        <taxon>Acidimicrobiaceae</taxon>
        <taxon>Acidithrix</taxon>
    </lineage>
</organism>